<feature type="active site" description="Proton acceptor" evidence="2">
    <location>
        <position position="64"/>
    </location>
</feature>
<feature type="binding site" evidence="2">
    <location>
        <position position="29"/>
    </location>
    <ligand>
        <name>substrate</name>
    </ligand>
</feature>
<dbReference type="Pfam" id="PF01255">
    <property type="entry name" value="Prenyltransf"/>
    <property type="match status" value="1"/>
</dbReference>
<dbReference type="Gene3D" id="3.40.1180.10">
    <property type="entry name" value="Decaprenyl diphosphate synthase-like"/>
    <property type="match status" value="1"/>
</dbReference>
<keyword evidence="2" id="KW-0479">Metal-binding</keyword>
<keyword evidence="4" id="KW-1185">Reference proteome</keyword>
<dbReference type="RefSeq" id="WP_304375989.1">
    <property type="nucleotide sequence ID" value="NZ_JAUOZU010000006.1"/>
</dbReference>
<sequence>MDVTRRVPEHVAIIMDGNGRWAKMRGYPRTMGHRKGVEAVREAVRVAGDLGISYLTLFAFSSENWTRPETEVNDLMGLLKAFIRRDLAELHRENVRIRIIGARDNMPGDVLPLLLEAEETTKDNSGLTLVIAFNYGSRDEIARAARKLAARVAAGELSVEAITPVAFARELDTFGIPDPDLIIRTSGEERLSNFLLWQAAYAELLFIPDFWPDFSRETFMAALESFARRERRFGGVDPVAAAVSR</sequence>
<dbReference type="InterPro" id="IPR036424">
    <property type="entry name" value="UPP_synth-like_sf"/>
</dbReference>
<organism evidence="3 4">
    <name type="scientific">Rhizobium alvei</name>
    <dbReference type="NCBI Taxonomy" id="1132659"/>
    <lineage>
        <taxon>Bacteria</taxon>
        <taxon>Pseudomonadati</taxon>
        <taxon>Pseudomonadota</taxon>
        <taxon>Alphaproteobacteria</taxon>
        <taxon>Hyphomicrobiales</taxon>
        <taxon>Rhizobiaceae</taxon>
        <taxon>Rhizobium/Agrobacterium group</taxon>
        <taxon>Rhizobium</taxon>
    </lineage>
</organism>
<feature type="binding site" evidence="2">
    <location>
        <begin position="190"/>
        <end position="192"/>
    </location>
    <ligand>
        <name>substrate</name>
    </ligand>
</feature>
<dbReference type="GO" id="GO:0016740">
    <property type="term" value="F:transferase activity"/>
    <property type="evidence" value="ECO:0007669"/>
    <property type="project" value="UniProtKB-KW"/>
</dbReference>
<name>A0ABT8YLH7_9HYPH</name>
<feature type="binding site" evidence="2">
    <location>
        <position position="33"/>
    </location>
    <ligand>
        <name>substrate</name>
    </ligand>
</feature>
<feature type="binding site" evidence="2">
    <location>
        <position position="203"/>
    </location>
    <ligand>
        <name>Mg(2+)</name>
        <dbReference type="ChEBI" id="CHEBI:18420"/>
    </ligand>
</feature>
<comment type="subunit">
    <text evidence="2">Homodimer.</text>
</comment>
<comment type="similarity">
    <text evidence="2">Belongs to the UPP synthase family.</text>
</comment>
<dbReference type="PANTHER" id="PTHR10291:SF0">
    <property type="entry name" value="DEHYDRODOLICHYL DIPHOSPHATE SYNTHASE 2"/>
    <property type="match status" value="1"/>
</dbReference>
<evidence type="ECO:0000313" key="3">
    <source>
        <dbReference type="EMBL" id="MDO6964075.1"/>
    </source>
</evidence>
<keyword evidence="1 2" id="KW-0808">Transferase</keyword>
<evidence type="ECO:0000313" key="4">
    <source>
        <dbReference type="Proteomes" id="UP001174932"/>
    </source>
</evidence>
<dbReference type="CDD" id="cd00475">
    <property type="entry name" value="Cis_IPPS"/>
    <property type="match status" value="1"/>
</dbReference>
<dbReference type="NCBIfam" id="TIGR00055">
    <property type="entry name" value="uppS"/>
    <property type="match status" value="1"/>
</dbReference>
<dbReference type="InterPro" id="IPR001441">
    <property type="entry name" value="UPP_synth-like"/>
</dbReference>
<dbReference type="NCBIfam" id="NF011408">
    <property type="entry name" value="PRK14834.1"/>
    <property type="match status" value="1"/>
</dbReference>
<comment type="caution">
    <text evidence="3">The sequence shown here is derived from an EMBL/GenBank/DDBJ whole genome shotgun (WGS) entry which is preliminary data.</text>
</comment>
<proteinExistence type="inferred from homology"/>
<gene>
    <name evidence="3" type="ORF">Q4481_08915</name>
</gene>
<feature type="binding site" evidence="2">
    <location>
        <position position="65"/>
    </location>
    <ligand>
        <name>substrate</name>
    </ligand>
</feature>
<comment type="function">
    <text evidence="2">Catalyzes the condensation of isopentenyl diphosphate (IPP) with allylic pyrophosphates generating different type of terpenoids.</text>
</comment>
<dbReference type="HAMAP" id="MF_01139">
    <property type="entry name" value="ISPT"/>
    <property type="match status" value="1"/>
</dbReference>
<dbReference type="EC" id="2.5.1.-" evidence="2"/>
<dbReference type="SUPFAM" id="SSF64005">
    <property type="entry name" value="Undecaprenyl diphosphate synthase"/>
    <property type="match status" value="1"/>
</dbReference>
<reference evidence="3" key="2">
    <citation type="submission" date="2023-07" db="EMBL/GenBank/DDBJ databases">
        <authorList>
            <person name="Shen H."/>
        </authorList>
    </citation>
    <scope>NUCLEOTIDE SEQUENCE</scope>
    <source>
        <strain evidence="3">TNR-22</strain>
    </source>
</reference>
<dbReference type="PROSITE" id="PS01066">
    <property type="entry name" value="UPP_SYNTHASE"/>
    <property type="match status" value="1"/>
</dbReference>
<dbReference type="EMBL" id="JAUOZU010000006">
    <property type="protein sequence ID" value="MDO6964075.1"/>
    <property type="molecule type" value="Genomic_DNA"/>
</dbReference>
<keyword evidence="2" id="KW-0460">Magnesium</keyword>
<feature type="binding site" evidence="2">
    <location>
        <position position="184"/>
    </location>
    <ligand>
        <name>substrate</name>
    </ligand>
</feature>
<evidence type="ECO:0000256" key="1">
    <source>
        <dbReference type="ARBA" id="ARBA00022679"/>
    </source>
</evidence>
<accession>A0ABT8YLH7</accession>
<comment type="cofactor">
    <cofactor evidence="2">
        <name>Mg(2+)</name>
        <dbReference type="ChEBI" id="CHEBI:18420"/>
    </cofactor>
    <text evidence="2">Binds 2 magnesium ions per subunit.</text>
</comment>
<reference evidence="3" key="1">
    <citation type="journal article" date="2015" name="Int. J. Syst. Evol. Microbiol.">
        <title>Rhizobium alvei sp. nov., isolated from a freshwater river.</title>
        <authorList>
            <person name="Sheu S.Y."/>
            <person name="Huang H.W."/>
            <person name="Young C.C."/>
            <person name="Chen W.M."/>
        </authorList>
    </citation>
    <scope>NUCLEOTIDE SEQUENCE</scope>
    <source>
        <strain evidence="3">TNR-22</strain>
    </source>
</reference>
<evidence type="ECO:0000256" key="2">
    <source>
        <dbReference type="HAMAP-Rule" id="MF_01139"/>
    </source>
</evidence>
<feature type="binding site" evidence="2">
    <location>
        <position position="16"/>
    </location>
    <ligand>
        <name>Mg(2+)</name>
        <dbReference type="ChEBI" id="CHEBI:18420"/>
    </ligand>
</feature>
<feature type="binding site" evidence="2">
    <location>
        <begin position="17"/>
        <end position="20"/>
    </location>
    <ligand>
        <name>substrate</name>
    </ligand>
</feature>
<feature type="binding site" evidence="2">
    <location>
        <position position="21"/>
    </location>
    <ligand>
        <name>substrate</name>
    </ligand>
</feature>
<dbReference type="NCBIfam" id="NF011405">
    <property type="entry name" value="PRK14830.1"/>
    <property type="match status" value="1"/>
</dbReference>
<dbReference type="Proteomes" id="UP001174932">
    <property type="component" value="Unassembled WGS sequence"/>
</dbReference>
<feature type="active site" evidence="2">
    <location>
        <position position="16"/>
    </location>
</feature>
<feature type="binding site" evidence="2">
    <location>
        <begin position="61"/>
        <end position="63"/>
    </location>
    <ligand>
        <name>substrate</name>
    </ligand>
</feature>
<protein>
    <recommendedName>
        <fullName evidence="2">Isoprenyl transferase</fullName>
        <ecNumber evidence="2">2.5.1.-</ecNumber>
    </recommendedName>
</protein>
<dbReference type="PANTHER" id="PTHR10291">
    <property type="entry name" value="DEHYDRODOLICHYL DIPHOSPHATE SYNTHASE FAMILY MEMBER"/>
    <property type="match status" value="1"/>
</dbReference>
<dbReference type="InterPro" id="IPR018520">
    <property type="entry name" value="UPP_synth-like_CS"/>
</dbReference>
<feature type="binding site" evidence="2">
    <location>
        <position position="67"/>
    </location>
    <ligand>
        <name>substrate</name>
    </ligand>
</feature>